<proteinExistence type="predicted"/>
<evidence type="ECO:0000313" key="3">
    <source>
        <dbReference type="Proteomes" id="UP000554482"/>
    </source>
</evidence>
<protein>
    <submittedName>
        <fullName evidence="2">Uncharacterized protein</fullName>
    </submittedName>
</protein>
<accession>A0A7J6VQ54</accession>
<name>A0A7J6VQ54_THATH</name>
<dbReference type="Proteomes" id="UP000554482">
    <property type="component" value="Unassembled WGS sequence"/>
</dbReference>
<dbReference type="EMBL" id="JABWDY010028950">
    <property type="protein sequence ID" value="KAF5186688.1"/>
    <property type="molecule type" value="Genomic_DNA"/>
</dbReference>
<sequence>QKAVAAKGSGNEYVKDSRKFRAVPTPNVNDERQISLQNVVEGGNRAFGSSRKGSELRNQRSYMPQGASDHSSLTNSAWCREVFAKYSKTFYLGTLLLTRGRRKAI</sequence>
<dbReference type="AlphaFoldDB" id="A0A7J6VQ54"/>
<evidence type="ECO:0000313" key="2">
    <source>
        <dbReference type="EMBL" id="KAF5186688.1"/>
    </source>
</evidence>
<reference evidence="2 3" key="1">
    <citation type="submission" date="2020-06" db="EMBL/GenBank/DDBJ databases">
        <title>Transcriptomic and genomic resources for Thalictrum thalictroides and T. hernandezii: Facilitating candidate gene discovery in an emerging model plant lineage.</title>
        <authorList>
            <person name="Arias T."/>
            <person name="Riano-Pachon D.M."/>
            <person name="Di Stilio V.S."/>
        </authorList>
    </citation>
    <scope>NUCLEOTIDE SEQUENCE [LARGE SCALE GENOMIC DNA]</scope>
    <source>
        <strain evidence="3">cv. WT478/WT964</strain>
        <tissue evidence="2">Leaves</tissue>
    </source>
</reference>
<gene>
    <name evidence="2" type="ORF">FRX31_023725</name>
</gene>
<comment type="caution">
    <text evidence="2">The sequence shown here is derived from an EMBL/GenBank/DDBJ whole genome shotgun (WGS) entry which is preliminary data.</text>
</comment>
<organism evidence="2 3">
    <name type="scientific">Thalictrum thalictroides</name>
    <name type="common">Rue-anemone</name>
    <name type="synonym">Anemone thalictroides</name>
    <dbReference type="NCBI Taxonomy" id="46969"/>
    <lineage>
        <taxon>Eukaryota</taxon>
        <taxon>Viridiplantae</taxon>
        <taxon>Streptophyta</taxon>
        <taxon>Embryophyta</taxon>
        <taxon>Tracheophyta</taxon>
        <taxon>Spermatophyta</taxon>
        <taxon>Magnoliopsida</taxon>
        <taxon>Ranunculales</taxon>
        <taxon>Ranunculaceae</taxon>
        <taxon>Thalictroideae</taxon>
        <taxon>Thalictrum</taxon>
    </lineage>
</organism>
<feature type="region of interest" description="Disordered" evidence="1">
    <location>
        <begin position="45"/>
        <end position="72"/>
    </location>
</feature>
<keyword evidence="3" id="KW-1185">Reference proteome</keyword>
<evidence type="ECO:0000256" key="1">
    <source>
        <dbReference type="SAM" id="MobiDB-lite"/>
    </source>
</evidence>
<feature type="non-terminal residue" evidence="2">
    <location>
        <position position="105"/>
    </location>
</feature>